<proteinExistence type="predicted"/>
<dbReference type="Proteomes" id="UP000634134">
    <property type="component" value="Unassembled WGS sequence"/>
</dbReference>
<dbReference type="EMBL" id="JACYGY010000002">
    <property type="protein sequence ID" value="MBE9466403.1"/>
    <property type="molecule type" value="Genomic_DNA"/>
</dbReference>
<evidence type="ECO:0000313" key="1">
    <source>
        <dbReference type="EMBL" id="MBE9466403.1"/>
    </source>
</evidence>
<evidence type="ECO:0008006" key="3">
    <source>
        <dbReference type="Google" id="ProtNLM"/>
    </source>
</evidence>
<accession>A0ABR9WLL1</accession>
<gene>
    <name evidence="1" type="ORF">IEE83_31445</name>
</gene>
<protein>
    <recommendedName>
        <fullName evidence="3">Lipoprotein</fullName>
    </recommendedName>
</protein>
<sequence length="146" mass="16808">MKRILLFFVTILLFSTCKKEYSVGDMKDPCTCYGDEVCTEQYVSLIIDLKDQYKDPIVLDEYYSTILETGEKINLQDVGLDSLRRKSGRYPIWEDKLMSLTGRCAKQIEFTGLREGREIVKKTFLIGHDCCHVKITLGDPNVIIPK</sequence>
<evidence type="ECO:0000313" key="2">
    <source>
        <dbReference type="Proteomes" id="UP000634134"/>
    </source>
</evidence>
<dbReference type="RefSeq" id="WP_194124629.1">
    <property type="nucleotide sequence ID" value="NZ_JACYGY010000002.1"/>
</dbReference>
<keyword evidence="2" id="KW-1185">Reference proteome</keyword>
<reference evidence="2" key="1">
    <citation type="submission" date="2023-07" db="EMBL/GenBank/DDBJ databases">
        <title>Dyadobacter sp. nov 'subterranea' isolated from contaminted grondwater.</title>
        <authorList>
            <person name="Szabo I."/>
            <person name="Al-Omari J."/>
            <person name="Szerdahelyi S.G."/>
            <person name="Rado J."/>
        </authorList>
    </citation>
    <scope>NUCLEOTIDE SEQUENCE [LARGE SCALE GENOMIC DNA]</scope>
    <source>
        <strain evidence="2">UP-52</strain>
    </source>
</reference>
<comment type="caution">
    <text evidence="1">The sequence shown here is derived from an EMBL/GenBank/DDBJ whole genome shotgun (WGS) entry which is preliminary data.</text>
</comment>
<name>A0ABR9WLL1_9BACT</name>
<organism evidence="1 2">
    <name type="scientific">Dyadobacter subterraneus</name>
    <dbReference type="NCBI Taxonomy" id="2773304"/>
    <lineage>
        <taxon>Bacteria</taxon>
        <taxon>Pseudomonadati</taxon>
        <taxon>Bacteroidota</taxon>
        <taxon>Cytophagia</taxon>
        <taxon>Cytophagales</taxon>
        <taxon>Spirosomataceae</taxon>
        <taxon>Dyadobacter</taxon>
    </lineage>
</organism>